<dbReference type="EMBL" id="GBRH01259605">
    <property type="protein sequence ID" value="JAD38290.1"/>
    <property type="molecule type" value="Transcribed_RNA"/>
</dbReference>
<proteinExistence type="predicted"/>
<reference evidence="1" key="2">
    <citation type="journal article" date="2015" name="Data Brief">
        <title>Shoot transcriptome of the giant reed, Arundo donax.</title>
        <authorList>
            <person name="Barrero R.A."/>
            <person name="Guerrero F.D."/>
            <person name="Moolhuijzen P."/>
            <person name="Goolsby J.A."/>
            <person name="Tidwell J."/>
            <person name="Bellgard S.E."/>
            <person name="Bellgard M.I."/>
        </authorList>
    </citation>
    <scope>NUCLEOTIDE SEQUENCE</scope>
    <source>
        <tissue evidence="1">Shoot tissue taken approximately 20 cm above the soil surface</tissue>
    </source>
</reference>
<sequence>MSELWGSIESTFTIGEVAVYELNLTFEVNSLLQFK</sequence>
<reference evidence="1" key="1">
    <citation type="submission" date="2014-09" db="EMBL/GenBank/DDBJ databases">
        <authorList>
            <person name="Magalhaes I.L.F."/>
            <person name="Oliveira U."/>
            <person name="Santos F.R."/>
            <person name="Vidigal T.H.D.A."/>
            <person name="Brescovit A.D."/>
            <person name="Santos A.J."/>
        </authorList>
    </citation>
    <scope>NUCLEOTIDE SEQUENCE</scope>
    <source>
        <tissue evidence="1">Shoot tissue taken approximately 20 cm above the soil surface</tissue>
    </source>
</reference>
<evidence type="ECO:0000313" key="1">
    <source>
        <dbReference type="EMBL" id="JAD38290.1"/>
    </source>
</evidence>
<protein>
    <submittedName>
        <fullName evidence="1">Uncharacterized protein</fullName>
    </submittedName>
</protein>
<name>A0A0A8ZNG9_ARUDO</name>
<dbReference type="AlphaFoldDB" id="A0A0A8ZNG9"/>
<organism evidence="1">
    <name type="scientific">Arundo donax</name>
    <name type="common">Giant reed</name>
    <name type="synonym">Donax arundinaceus</name>
    <dbReference type="NCBI Taxonomy" id="35708"/>
    <lineage>
        <taxon>Eukaryota</taxon>
        <taxon>Viridiplantae</taxon>
        <taxon>Streptophyta</taxon>
        <taxon>Embryophyta</taxon>
        <taxon>Tracheophyta</taxon>
        <taxon>Spermatophyta</taxon>
        <taxon>Magnoliopsida</taxon>
        <taxon>Liliopsida</taxon>
        <taxon>Poales</taxon>
        <taxon>Poaceae</taxon>
        <taxon>PACMAD clade</taxon>
        <taxon>Arundinoideae</taxon>
        <taxon>Arundineae</taxon>
        <taxon>Arundo</taxon>
    </lineage>
</organism>
<accession>A0A0A8ZNG9</accession>